<dbReference type="InterPro" id="IPR013604">
    <property type="entry name" value="7TM_chemorcpt"/>
</dbReference>
<evidence type="ECO:0000256" key="8">
    <source>
        <dbReference type="SAM" id="Phobius"/>
    </source>
</evidence>
<evidence type="ECO:0000256" key="2">
    <source>
        <dbReference type="ARBA" id="ARBA00022475"/>
    </source>
</evidence>
<dbReference type="GO" id="GO:0050909">
    <property type="term" value="P:sensory perception of taste"/>
    <property type="evidence" value="ECO:0007669"/>
    <property type="project" value="InterPro"/>
</dbReference>
<keyword evidence="10" id="KW-1185">Reference proteome</keyword>
<evidence type="ECO:0000256" key="7">
    <source>
        <dbReference type="ARBA" id="ARBA00023224"/>
    </source>
</evidence>
<protein>
    <recommendedName>
        <fullName evidence="11">Gustatory receptor</fullName>
    </recommendedName>
</protein>
<keyword evidence="3 8" id="KW-0812">Transmembrane</keyword>
<accession>A0AAV7IPN4</accession>
<evidence type="ECO:0000256" key="5">
    <source>
        <dbReference type="ARBA" id="ARBA00023136"/>
    </source>
</evidence>
<evidence type="ECO:0000256" key="4">
    <source>
        <dbReference type="ARBA" id="ARBA00022989"/>
    </source>
</evidence>
<proteinExistence type="predicted"/>
<name>A0AAV7IPN4_COTGL</name>
<dbReference type="PANTHER" id="PTHR21143">
    <property type="entry name" value="INVERTEBRATE GUSTATORY RECEPTOR"/>
    <property type="match status" value="1"/>
</dbReference>
<reference evidence="9 10" key="1">
    <citation type="journal article" date="2021" name="J. Hered.">
        <title>A chromosome-level genome assembly of the parasitoid wasp, Cotesia glomerata (Hymenoptera: Braconidae).</title>
        <authorList>
            <person name="Pinto B.J."/>
            <person name="Weis J.J."/>
            <person name="Gamble T."/>
            <person name="Ode P.J."/>
            <person name="Paul R."/>
            <person name="Zaspel J.M."/>
        </authorList>
    </citation>
    <scope>NUCLEOTIDE SEQUENCE [LARGE SCALE GENOMIC DNA]</scope>
    <source>
        <strain evidence="9">CgM1</strain>
    </source>
</reference>
<dbReference type="EMBL" id="JAHXZJ010001119">
    <property type="protein sequence ID" value="KAH0554209.1"/>
    <property type="molecule type" value="Genomic_DNA"/>
</dbReference>
<dbReference type="GO" id="GO:0005886">
    <property type="term" value="C:plasma membrane"/>
    <property type="evidence" value="ECO:0007669"/>
    <property type="project" value="UniProtKB-SubCell"/>
</dbReference>
<keyword evidence="6" id="KW-0675">Receptor</keyword>
<keyword evidence="2" id="KW-1003">Cell membrane</keyword>
<dbReference type="GO" id="GO:0008049">
    <property type="term" value="P:male courtship behavior"/>
    <property type="evidence" value="ECO:0007669"/>
    <property type="project" value="TreeGrafter"/>
</dbReference>
<comment type="caution">
    <text evidence="9">The sequence shown here is derived from an EMBL/GenBank/DDBJ whole genome shotgun (WGS) entry which is preliminary data.</text>
</comment>
<evidence type="ECO:0008006" key="11">
    <source>
        <dbReference type="Google" id="ProtNLM"/>
    </source>
</evidence>
<keyword evidence="7" id="KW-0807">Transducer</keyword>
<dbReference type="GO" id="GO:0030425">
    <property type="term" value="C:dendrite"/>
    <property type="evidence" value="ECO:0007669"/>
    <property type="project" value="TreeGrafter"/>
</dbReference>
<comment type="subcellular location">
    <subcellularLocation>
        <location evidence="1">Cell membrane</location>
        <topology evidence="1">Multi-pass membrane protein</topology>
    </subcellularLocation>
</comment>
<evidence type="ECO:0000256" key="6">
    <source>
        <dbReference type="ARBA" id="ARBA00023170"/>
    </source>
</evidence>
<dbReference type="Pfam" id="PF08395">
    <property type="entry name" value="7tm_7"/>
    <property type="match status" value="1"/>
</dbReference>
<dbReference type="PANTHER" id="PTHR21143:SF133">
    <property type="entry name" value="GUSTATORY AND PHEROMONE RECEPTOR 32A-RELATED"/>
    <property type="match status" value="1"/>
</dbReference>
<evidence type="ECO:0000256" key="1">
    <source>
        <dbReference type="ARBA" id="ARBA00004651"/>
    </source>
</evidence>
<feature type="transmembrane region" description="Helical" evidence="8">
    <location>
        <begin position="88"/>
        <end position="108"/>
    </location>
</feature>
<evidence type="ECO:0000256" key="3">
    <source>
        <dbReference type="ARBA" id="ARBA00022692"/>
    </source>
</evidence>
<sequence>MNKSISYLPEVYTDKNNFSMEIITIRLNPRQIDEKLREFNQLYLDLRDLIIMSDELLALPILTALLLQFLNIILYIYFLLIFILRKNYYWSGLITIGWLLMRISQLFFSVDTCNSICYEANRKAKILHELWALKRPDSFKEMLKNISLHQQEPVEIKLYDALSMNPELLYKVVGTITTYLIIMIQLDQQVQDKEKHKTH</sequence>
<dbReference type="GO" id="GO:0043025">
    <property type="term" value="C:neuronal cell body"/>
    <property type="evidence" value="ECO:0007669"/>
    <property type="project" value="TreeGrafter"/>
</dbReference>
<keyword evidence="5 8" id="KW-0472">Membrane</keyword>
<dbReference type="Proteomes" id="UP000826195">
    <property type="component" value="Unassembled WGS sequence"/>
</dbReference>
<evidence type="ECO:0000313" key="9">
    <source>
        <dbReference type="EMBL" id="KAH0554209.1"/>
    </source>
</evidence>
<dbReference type="GO" id="GO:0007165">
    <property type="term" value="P:signal transduction"/>
    <property type="evidence" value="ECO:0007669"/>
    <property type="project" value="UniProtKB-KW"/>
</dbReference>
<dbReference type="GO" id="GO:0007635">
    <property type="term" value="P:chemosensory behavior"/>
    <property type="evidence" value="ECO:0007669"/>
    <property type="project" value="TreeGrafter"/>
</dbReference>
<keyword evidence="4 8" id="KW-1133">Transmembrane helix</keyword>
<dbReference type="AlphaFoldDB" id="A0AAV7IPN4"/>
<gene>
    <name evidence="9" type="ORF">KQX54_008499</name>
</gene>
<feature type="transmembrane region" description="Helical" evidence="8">
    <location>
        <begin position="57"/>
        <end position="81"/>
    </location>
</feature>
<dbReference type="GO" id="GO:0030424">
    <property type="term" value="C:axon"/>
    <property type="evidence" value="ECO:0007669"/>
    <property type="project" value="TreeGrafter"/>
</dbReference>
<organism evidence="9 10">
    <name type="scientific">Cotesia glomerata</name>
    <name type="common">Lepidopteran parasitic wasp</name>
    <name type="synonym">Apanteles glomeratus</name>
    <dbReference type="NCBI Taxonomy" id="32391"/>
    <lineage>
        <taxon>Eukaryota</taxon>
        <taxon>Metazoa</taxon>
        <taxon>Ecdysozoa</taxon>
        <taxon>Arthropoda</taxon>
        <taxon>Hexapoda</taxon>
        <taxon>Insecta</taxon>
        <taxon>Pterygota</taxon>
        <taxon>Neoptera</taxon>
        <taxon>Endopterygota</taxon>
        <taxon>Hymenoptera</taxon>
        <taxon>Apocrita</taxon>
        <taxon>Ichneumonoidea</taxon>
        <taxon>Braconidae</taxon>
        <taxon>Microgastrinae</taxon>
        <taxon>Cotesia</taxon>
    </lineage>
</organism>
<evidence type="ECO:0000313" key="10">
    <source>
        <dbReference type="Proteomes" id="UP000826195"/>
    </source>
</evidence>